<dbReference type="Gene3D" id="2.30.30.40">
    <property type="entry name" value="SH3 Domains"/>
    <property type="match status" value="1"/>
</dbReference>
<dbReference type="PANTHER" id="PTHR46360">
    <property type="entry name" value="DISKS LARGE HOMOLOG 5"/>
    <property type="match status" value="1"/>
</dbReference>
<dbReference type="GO" id="GO:0005886">
    <property type="term" value="C:plasma membrane"/>
    <property type="evidence" value="ECO:0007669"/>
    <property type="project" value="TreeGrafter"/>
</dbReference>
<evidence type="ECO:0000313" key="2">
    <source>
        <dbReference type="EMBL" id="KAJ8418255.1"/>
    </source>
</evidence>
<dbReference type="InterPro" id="IPR053004">
    <property type="entry name" value="MAGUK_Signaling_Regulators"/>
</dbReference>
<dbReference type="AlphaFoldDB" id="A0AAD7TC86"/>
<evidence type="ECO:0000313" key="3">
    <source>
        <dbReference type="Proteomes" id="UP001221898"/>
    </source>
</evidence>
<feature type="region of interest" description="Disordered" evidence="1">
    <location>
        <begin position="13"/>
        <end position="48"/>
    </location>
</feature>
<feature type="region of interest" description="Disordered" evidence="1">
    <location>
        <begin position="78"/>
        <end position="138"/>
    </location>
</feature>
<proteinExistence type="predicted"/>
<dbReference type="Proteomes" id="UP001221898">
    <property type="component" value="Unassembled WGS sequence"/>
</dbReference>
<feature type="compositionally biased region" description="Basic and acidic residues" evidence="1">
    <location>
        <begin position="27"/>
        <end position="40"/>
    </location>
</feature>
<evidence type="ECO:0000256" key="1">
    <source>
        <dbReference type="SAM" id="MobiDB-lite"/>
    </source>
</evidence>
<comment type="caution">
    <text evidence="2">The sequence shown here is derived from an EMBL/GenBank/DDBJ whole genome shotgun (WGS) entry which is preliminary data.</text>
</comment>
<feature type="compositionally biased region" description="Basic and acidic residues" evidence="1">
    <location>
        <begin position="107"/>
        <end position="123"/>
    </location>
</feature>
<accession>A0AAD7TC86</accession>
<dbReference type="EMBL" id="JAINUG010000002">
    <property type="protein sequence ID" value="KAJ8418255.1"/>
    <property type="molecule type" value="Genomic_DNA"/>
</dbReference>
<organism evidence="2 3">
    <name type="scientific">Aldrovandia affinis</name>
    <dbReference type="NCBI Taxonomy" id="143900"/>
    <lineage>
        <taxon>Eukaryota</taxon>
        <taxon>Metazoa</taxon>
        <taxon>Chordata</taxon>
        <taxon>Craniata</taxon>
        <taxon>Vertebrata</taxon>
        <taxon>Euteleostomi</taxon>
        <taxon>Actinopterygii</taxon>
        <taxon>Neopterygii</taxon>
        <taxon>Teleostei</taxon>
        <taxon>Notacanthiformes</taxon>
        <taxon>Halosauridae</taxon>
        <taxon>Aldrovandia</taxon>
    </lineage>
</organism>
<sequence length="416" mass="45915">MYNIPVLAQFPFQNSSPRHQGHLSLDFSHKPPSDFSESSHNHMPQASNSLPLNAALESMPHSSCSDSCLSSPPQLKLKQEMNSATSSQSQTSAASLPGVAVNPVLIGERRKDSEGSGQRRGETARSGCQAPGGMGQSVCQRRRSGCCVASWSHNSRREPKQVHRGHLGTAVPTDTPSRPDRLPSRLTHSVYGSVSLEYKMAVEAYLEMVKTAEIVIGKFQRHIDEFTALKDTLEIDSIALFHHMGNLGMDLSFKKDDILSIDDSLLKGCADYWMTWHLDENAQKLQRGRIPSKSMRRRHAGLKNRKDHMALDALSTDSISFFDGGVSLAYHRMQKVHCTSPQPVLILFPLVDMAQDMLIRDSPKRFCRCQLDKVLSSLPPIGFSQLLVNAATLLSTLSSTLDSFCPLASWLAKTSC</sequence>
<keyword evidence="3" id="KW-1185">Reference proteome</keyword>
<reference evidence="2" key="1">
    <citation type="journal article" date="2023" name="Science">
        <title>Genome structures resolve the early diversification of teleost fishes.</title>
        <authorList>
            <person name="Parey E."/>
            <person name="Louis A."/>
            <person name="Montfort J."/>
            <person name="Bouchez O."/>
            <person name="Roques C."/>
            <person name="Iampietro C."/>
            <person name="Lluch J."/>
            <person name="Castinel A."/>
            <person name="Donnadieu C."/>
            <person name="Desvignes T."/>
            <person name="Floi Bucao C."/>
            <person name="Jouanno E."/>
            <person name="Wen M."/>
            <person name="Mejri S."/>
            <person name="Dirks R."/>
            <person name="Jansen H."/>
            <person name="Henkel C."/>
            <person name="Chen W.J."/>
            <person name="Zahm M."/>
            <person name="Cabau C."/>
            <person name="Klopp C."/>
            <person name="Thompson A.W."/>
            <person name="Robinson-Rechavi M."/>
            <person name="Braasch I."/>
            <person name="Lecointre G."/>
            <person name="Bobe J."/>
            <person name="Postlethwait J.H."/>
            <person name="Berthelot C."/>
            <person name="Roest Crollius H."/>
            <person name="Guiguen Y."/>
        </authorList>
    </citation>
    <scope>NUCLEOTIDE SEQUENCE</scope>
    <source>
        <strain evidence="2">NC1722</strain>
    </source>
</reference>
<dbReference type="GO" id="GO:0035331">
    <property type="term" value="P:negative regulation of hippo signaling"/>
    <property type="evidence" value="ECO:0007669"/>
    <property type="project" value="TreeGrafter"/>
</dbReference>
<protein>
    <submittedName>
        <fullName evidence="2">Uncharacterized protein</fullName>
    </submittedName>
</protein>
<name>A0AAD7TC86_9TELE</name>
<dbReference type="PANTHER" id="PTHR46360:SF1">
    <property type="entry name" value="DISKS LARGE HOMOLOG 5"/>
    <property type="match status" value="1"/>
</dbReference>
<feature type="compositionally biased region" description="Low complexity" evidence="1">
    <location>
        <begin position="83"/>
        <end position="95"/>
    </location>
</feature>
<feature type="region of interest" description="Disordered" evidence="1">
    <location>
        <begin position="157"/>
        <end position="184"/>
    </location>
</feature>
<gene>
    <name evidence="2" type="ORF">AAFF_G00139640</name>
</gene>